<name>A0ABZ2HCF6_9RHOB</name>
<sequence length="52" mass="5862">MSYWDDADVIDKHQKWSQWTMKPKKEPVKTTTYAAGVVLAMSAGFVVALIFA</sequence>
<dbReference type="EMBL" id="CP146069">
    <property type="protein sequence ID" value="WWR45371.1"/>
    <property type="molecule type" value="Genomic_DNA"/>
</dbReference>
<dbReference type="RefSeq" id="WP_338548316.1">
    <property type="nucleotide sequence ID" value="NZ_CP146069.1"/>
</dbReference>
<accession>A0ABZ2HCF6</accession>
<keyword evidence="1" id="KW-0812">Transmembrane</keyword>
<dbReference type="Proteomes" id="UP001364156">
    <property type="component" value="Chromosome"/>
</dbReference>
<proteinExistence type="predicted"/>
<protein>
    <recommendedName>
        <fullName evidence="4">TMhelix containing protein</fullName>
    </recommendedName>
</protein>
<reference evidence="2 3" key="1">
    <citation type="submission" date="2023-10" db="EMBL/GenBank/DDBJ databases">
        <title>Roseovarius strain S88 nov., isolated from a marine algae.</title>
        <authorList>
            <person name="Lee M.W."/>
            <person name="Lee J.K."/>
            <person name="Kim J.M."/>
            <person name="Choi D.G."/>
            <person name="Baek J.H."/>
            <person name="Bayburt H."/>
            <person name="Jung J.J."/>
            <person name="Han D.M."/>
            <person name="Jeon C.O."/>
        </authorList>
    </citation>
    <scope>NUCLEOTIDE SEQUENCE [LARGE SCALE GENOMIC DNA]</scope>
    <source>
        <strain evidence="2 3">S88</strain>
    </source>
</reference>
<feature type="transmembrane region" description="Helical" evidence="1">
    <location>
        <begin position="31"/>
        <end position="51"/>
    </location>
</feature>
<gene>
    <name evidence="2" type="ORF">RZ517_11210</name>
</gene>
<evidence type="ECO:0000313" key="2">
    <source>
        <dbReference type="EMBL" id="WWR45371.1"/>
    </source>
</evidence>
<keyword evidence="3" id="KW-1185">Reference proteome</keyword>
<organism evidence="2 3">
    <name type="scientific">Roseovarius phycicola</name>
    <dbReference type="NCBI Taxonomy" id="3080976"/>
    <lineage>
        <taxon>Bacteria</taxon>
        <taxon>Pseudomonadati</taxon>
        <taxon>Pseudomonadota</taxon>
        <taxon>Alphaproteobacteria</taxon>
        <taxon>Rhodobacterales</taxon>
        <taxon>Roseobacteraceae</taxon>
        <taxon>Roseovarius</taxon>
    </lineage>
</organism>
<evidence type="ECO:0008006" key="4">
    <source>
        <dbReference type="Google" id="ProtNLM"/>
    </source>
</evidence>
<evidence type="ECO:0000256" key="1">
    <source>
        <dbReference type="SAM" id="Phobius"/>
    </source>
</evidence>
<evidence type="ECO:0000313" key="3">
    <source>
        <dbReference type="Proteomes" id="UP001364156"/>
    </source>
</evidence>
<keyword evidence="1" id="KW-1133">Transmembrane helix</keyword>
<keyword evidence="1" id="KW-0472">Membrane</keyword>